<name>A0A3Q8S499_9BACL</name>
<keyword evidence="1 4" id="KW-0663">Pyridoxal phosphate</keyword>
<proteinExistence type="inferred from homology"/>
<keyword evidence="6" id="KW-0808">Transferase</keyword>
<dbReference type="Proteomes" id="UP000273145">
    <property type="component" value="Chromosome"/>
</dbReference>
<keyword evidence="6" id="KW-0032">Aminotransferase</keyword>
<evidence type="ECO:0000313" key="7">
    <source>
        <dbReference type="Proteomes" id="UP000273145"/>
    </source>
</evidence>
<dbReference type="Pfam" id="PF01041">
    <property type="entry name" value="DegT_DnrJ_EryC1"/>
    <property type="match status" value="1"/>
</dbReference>
<dbReference type="Gene3D" id="3.40.640.10">
    <property type="entry name" value="Type I PLP-dependent aspartate aminotransferase-like (Major domain)"/>
    <property type="match status" value="1"/>
</dbReference>
<dbReference type="GO" id="GO:0000271">
    <property type="term" value="P:polysaccharide biosynthetic process"/>
    <property type="evidence" value="ECO:0007669"/>
    <property type="project" value="TreeGrafter"/>
</dbReference>
<dbReference type="CDD" id="cd00616">
    <property type="entry name" value="AHBA_syn"/>
    <property type="match status" value="1"/>
</dbReference>
<dbReference type="FunFam" id="3.40.640.10:FF:000089">
    <property type="entry name" value="Aminotransferase, DegT/DnrJ/EryC1/StrS family"/>
    <property type="match status" value="1"/>
</dbReference>
<feature type="active site" description="Proton acceptor" evidence="3">
    <location>
        <position position="185"/>
    </location>
</feature>
<dbReference type="AlphaFoldDB" id="A0A3Q8S499"/>
<dbReference type="OrthoDB" id="9810913at2"/>
<dbReference type="EMBL" id="CP034248">
    <property type="protein sequence ID" value="AZK45975.1"/>
    <property type="molecule type" value="Genomic_DNA"/>
</dbReference>
<sequence length="368" mass="41269">MIPVLSLELMHQSIRAEVLSALEKVYDSNWFILGRELEQFEAEFAEYCDAKYAIGVGNGLDALYLILKAYGIGEGDEVIIPSNTFIATALAVSYVGAKPILVEPIEGTHNINSELIENNVTDRTKAIIAVHLYGQPADMDEINLIAKKHGLVVIEDAAQAQGAYYKQRKVGSLGNAAGFSFYPGKNIGALGDGGIVTTNDEHLANRIKELRNYGSSVKYTHTTKGTNTRLDEIQAAVLRVKLKYLNQWNEERNRIAQWYNSKLANQRIILPEVPEWASSVWHQYVVRVSDREQVQEELKNRGVQTLVHYPIPIHLQEAYKEYNYLKGSLKLTELLANEVLSLPMWPGLTEEQVEIVCQALNEVVSLNK</sequence>
<dbReference type="InterPro" id="IPR015421">
    <property type="entry name" value="PyrdxlP-dep_Trfase_major"/>
</dbReference>
<evidence type="ECO:0000256" key="1">
    <source>
        <dbReference type="ARBA" id="ARBA00022898"/>
    </source>
</evidence>
<evidence type="ECO:0000256" key="3">
    <source>
        <dbReference type="PIRSR" id="PIRSR000390-1"/>
    </source>
</evidence>
<comment type="similarity">
    <text evidence="2 5">Belongs to the DegT/DnrJ/EryC1 family.</text>
</comment>
<dbReference type="PANTHER" id="PTHR30244">
    <property type="entry name" value="TRANSAMINASE"/>
    <property type="match status" value="1"/>
</dbReference>
<protein>
    <submittedName>
        <fullName evidence="6">DegT/DnrJ/EryC1/StrS family aminotransferase</fullName>
    </submittedName>
</protein>
<dbReference type="Gene3D" id="3.90.1150.10">
    <property type="entry name" value="Aspartate Aminotransferase, domain 1"/>
    <property type="match status" value="1"/>
</dbReference>
<evidence type="ECO:0000313" key="6">
    <source>
        <dbReference type="EMBL" id="AZK45975.1"/>
    </source>
</evidence>
<gene>
    <name evidence="6" type="ORF">EIM92_06940</name>
</gene>
<keyword evidence="7" id="KW-1185">Reference proteome</keyword>
<dbReference type="PANTHER" id="PTHR30244:SF36">
    <property type="entry name" value="3-OXO-GLUCOSE-6-PHOSPHATE:GLUTAMATE AMINOTRANSFERASE"/>
    <property type="match status" value="1"/>
</dbReference>
<evidence type="ECO:0000256" key="4">
    <source>
        <dbReference type="PIRSR" id="PIRSR000390-2"/>
    </source>
</evidence>
<feature type="modified residue" description="N6-(pyridoxal phosphate)lysine" evidence="4">
    <location>
        <position position="185"/>
    </location>
</feature>
<dbReference type="InterPro" id="IPR015424">
    <property type="entry name" value="PyrdxlP-dep_Trfase"/>
</dbReference>
<dbReference type="InterPro" id="IPR000653">
    <property type="entry name" value="DegT/StrS_aminotransferase"/>
</dbReference>
<evidence type="ECO:0000256" key="5">
    <source>
        <dbReference type="RuleBase" id="RU004508"/>
    </source>
</evidence>
<dbReference type="SUPFAM" id="SSF53383">
    <property type="entry name" value="PLP-dependent transferases"/>
    <property type="match status" value="1"/>
</dbReference>
<dbReference type="PIRSF" id="PIRSF000390">
    <property type="entry name" value="PLP_StrS"/>
    <property type="match status" value="1"/>
</dbReference>
<dbReference type="GO" id="GO:0008483">
    <property type="term" value="F:transaminase activity"/>
    <property type="evidence" value="ECO:0007669"/>
    <property type="project" value="UniProtKB-KW"/>
</dbReference>
<dbReference type="RefSeq" id="WP_125082064.1">
    <property type="nucleotide sequence ID" value="NZ_CP034248.1"/>
</dbReference>
<dbReference type="InterPro" id="IPR015422">
    <property type="entry name" value="PyrdxlP-dep_Trfase_small"/>
</dbReference>
<reference evidence="6 7" key="1">
    <citation type="submission" date="2018-11" db="EMBL/GenBank/DDBJ databases">
        <title>Genome sequencing of Paenibacillus lentus DSM25539(T).</title>
        <authorList>
            <person name="Kook J.-K."/>
            <person name="Park S.-N."/>
            <person name="Lim Y.K."/>
        </authorList>
    </citation>
    <scope>NUCLEOTIDE SEQUENCE [LARGE SCALE GENOMIC DNA]</scope>
    <source>
        <strain evidence="6 7">DSM 25539</strain>
    </source>
</reference>
<dbReference type="KEGG" id="plen:EIM92_06940"/>
<dbReference type="GO" id="GO:0030170">
    <property type="term" value="F:pyridoxal phosphate binding"/>
    <property type="evidence" value="ECO:0007669"/>
    <property type="project" value="UniProtKB-ARBA"/>
</dbReference>
<evidence type="ECO:0000256" key="2">
    <source>
        <dbReference type="ARBA" id="ARBA00037999"/>
    </source>
</evidence>
<accession>A0A3Q8S499</accession>
<organism evidence="6 7">
    <name type="scientific">Paenibacillus lentus</name>
    <dbReference type="NCBI Taxonomy" id="1338368"/>
    <lineage>
        <taxon>Bacteria</taxon>
        <taxon>Bacillati</taxon>
        <taxon>Bacillota</taxon>
        <taxon>Bacilli</taxon>
        <taxon>Bacillales</taxon>
        <taxon>Paenibacillaceae</taxon>
        <taxon>Paenibacillus</taxon>
    </lineage>
</organism>